<name>A0A3A5M974_9MICC</name>
<dbReference type="Pfam" id="PF00462">
    <property type="entry name" value="Glutaredoxin"/>
    <property type="match status" value="1"/>
</dbReference>
<feature type="domain" description="Glutaredoxin" evidence="1">
    <location>
        <begin position="3"/>
        <end position="58"/>
    </location>
</feature>
<keyword evidence="3" id="KW-1185">Reference proteome</keyword>
<organism evidence="2 3">
    <name type="scientific">Arthrobacter cheniae</name>
    <dbReference type="NCBI Taxonomy" id="1258888"/>
    <lineage>
        <taxon>Bacteria</taxon>
        <taxon>Bacillati</taxon>
        <taxon>Actinomycetota</taxon>
        <taxon>Actinomycetes</taxon>
        <taxon>Micrococcales</taxon>
        <taxon>Micrococcaceae</taxon>
        <taxon>Arthrobacter</taxon>
    </lineage>
</organism>
<dbReference type="PROSITE" id="PS51354">
    <property type="entry name" value="GLUTAREDOXIN_2"/>
    <property type="match status" value="1"/>
</dbReference>
<dbReference type="Proteomes" id="UP000272560">
    <property type="component" value="Unassembled WGS sequence"/>
</dbReference>
<proteinExistence type="predicted"/>
<evidence type="ECO:0000313" key="2">
    <source>
        <dbReference type="EMBL" id="RJT75427.1"/>
    </source>
</evidence>
<protein>
    <submittedName>
        <fullName evidence="2">Glutaredoxin family protein</fullName>
    </submittedName>
</protein>
<evidence type="ECO:0000313" key="3">
    <source>
        <dbReference type="Proteomes" id="UP000272560"/>
    </source>
</evidence>
<gene>
    <name evidence="2" type="ORF">D6T63_17940</name>
</gene>
<sequence>MTITVYEKPSGCFGCKKTKELFDAAGVQFTAVDITTNDQALAYVTGELGYSQAPVVVYEKDGSEDHWSGLNPTKISQVIAFDTAAITLV</sequence>
<accession>A0A3A5M974</accession>
<dbReference type="InterPro" id="IPR002109">
    <property type="entry name" value="Glutaredoxin"/>
</dbReference>
<dbReference type="CDD" id="cd02976">
    <property type="entry name" value="NrdH"/>
    <property type="match status" value="1"/>
</dbReference>
<dbReference type="Gene3D" id="3.40.30.10">
    <property type="entry name" value="Glutaredoxin"/>
    <property type="match status" value="1"/>
</dbReference>
<reference evidence="2 3" key="1">
    <citation type="submission" date="2018-09" db="EMBL/GenBank/DDBJ databases">
        <title>Novel species of Arthrobacter.</title>
        <authorList>
            <person name="Liu Q."/>
            <person name="Xin Y.-H."/>
        </authorList>
    </citation>
    <scope>NUCLEOTIDE SEQUENCE [LARGE SCALE GENOMIC DNA]</scope>
    <source>
        <strain evidence="2 3">Hz2</strain>
    </source>
</reference>
<evidence type="ECO:0000259" key="1">
    <source>
        <dbReference type="Pfam" id="PF00462"/>
    </source>
</evidence>
<dbReference type="OrthoDB" id="8545217at2"/>
<dbReference type="InterPro" id="IPR036249">
    <property type="entry name" value="Thioredoxin-like_sf"/>
</dbReference>
<comment type="caution">
    <text evidence="2">The sequence shown here is derived from an EMBL/GenBank/DDBJ whole genome shotgun (WGS) entry which is preliminary data.</text>
</comment>
<dbReference type="AlphaFoldDB" id="A0A3A5M974"/>
<dbReference type="RefSeq" id="WP_120150635.1">
    <property type="nucleotide sequence ID" value="NZ_QZVT01000016.1"/>
</dbReference>
<dbReference type="EMBL" id="QZVT01000016">
    <property type="protein sequence ID" value="RJT75427.1"/>
    <property type="molecule type" value="Genomic_DNA"/>
</dbReference>
<dbReference type="SUPFAM" id="SSF52833">
    <property type="entry name" value="Thioredoxin-like"/>
    <property type="match status" value="1"/>
</dbReference>